<dbReference type="SUPFAM" id="SSF53649">
    <property type="entry name" value="Alkaline phosphatase-like"/>
    <property type="match status" value="1"/>
</dbReference>
<dbReference type="CDD" id="cd16018">
    <property type="entry name" value="Enpp"/>
    <property type="match status" value="1"/>
</dbReference>
<feature type="signal peptide" evidence="1">
    <location>
        <begin position="1"/>
        <end position="26"/>
    </location>
</feature>
<organism evidence="2 3">
    <name type="scientific">Anatilimnocola aggregata</name>
    <dbReference type="NCBI Taxonomy" id="2528021"/>
    <lineage>
        <taxon>Bacteria</taxon>
        <taxon>Pseudomonadati</taxon>
        <taxon>Planctomycetota</taxon>
        <taxon>Planctomycetia</taxon>
        <taxon>Pirellulales</taxon>
        <taxon>Pirellulaceae</taxon>
        <taxon>Anatilimnocola</taxon>
    </lineage>
</organism>
<keyword evidence="3" id="KW-1185">Reference proteome</keyword>
<dbReference type="PANTHER" id="PTHR10151">
    <property type="entry name" value="ECTONUCLEOTIDE PYROPHOSPHATASE/PHOSPHODIESTERASE"/>
    <property type="match status" value="1"/>
</dbReference>
<gene>
    <name evidence="2" type="ORF">ETAA8_47060</name>
</gene>
<evidence type="ECO:0000313" key="2">
    <source>
        <dbReference type="EMBL" id="QDU29591.1"/>
    </source>
</evidence>
<dbReference type="AlphaFoldDB" id="A0A517YHA8"/>
<reference evidence="2 3" key="1">
    <citation type="submission" date="2019-02" db="EMBL/GenBank/DDBJ databases">
        <title>Deep-cultivation of Planctomycetes and their phenomic and genomic characterization uncovers novel biology.</title>
        <authorList>
            <person name="Wiegand S."/>
            <person name="Jogler M."/>
            <person name="Boedeker C."/>
            <person name="Pinto D."/>
            <person name="Vollmers J."/>
            <person name="Rivas-Marin E."/>
            <person name="Kohn T."/>
            <person name="Peeters S.H."/>
            <person name="Heuer A."/>
            <person name="Rast P."/>
            <person name="Oberbeckmann S."/>
            <person name="Bunk B."/>
            <person name="Jeske O."/>
            <person name="Meyerdierks A."/>
            <person name="Storesund J.E."/>
            <person name="Kallscheuer N."/>
            <person name="Luecker S."/>
            <person name="Lage O.M."/>
            <person name="Pohl T."/>
            <person name="Merkel B.J."/>
            <person name="Hornburger P."/>
            <person name="Mueller R.-W."/>
            <person name="Bruemmer F."/>
            <person name="Labrenz M."/>
            <person name="Spormann A.M."/>
            <person name="Op den Camp H."/>
            <person name="Overmann J."/>
            <person name="Amann R."/>
            <person name="Jetten M.S.M."/>
            <person name="Mascher T."/>
            <person name="Medema M.H."/>
            <person name="Devos D.P."/>
            <person name="Kaster A.-K."/>
            <person name="Ovreas L."/>
            <person name="Rohde M."/>
            <person name="Galperin M.Y."/>
            <person name="Jogler C."/>
        </authorList>
    </citation>
    <scope>NUCLEOTIDE SEQUENCE [LARGE SCALE GENOMIC DNA]</scope>
    <source>
        <strain evidence="2 3">ETA_A8</strain>
    </source>
</reference>
<dbReference type="Pfam" id="PF01663">
    <property type="entry name" value="Phosphodiest"/>
    <property type="match status" value="1"/>
</dbReference>
<sequence precursor="true">MTRLVIRLFVALLVCLLNCLASPAHGANRDSHVIVVSIDGLAAFLLDDLKAPIPTIRKLAREGATGENGMKVSNPSVTWPNHSSIVTGVRPEKHGVLANGVLVRGAIGLPTVVDPRRDQRDLIRVPTIFDAAHAAGLTTGDINWPCTRNSKTLDDTFSDVPDQVTHMTPRLRSELVQQGILTDETQASFAANSVVGRDLVWTEAACHLIRQRKPNLLLVHLLNCDATHHALGAQTPSGYTANAYADTCLAKLVAATKEARIFDKTTFIVVADHGFAMTPKAIRPNVILRQQKLLSVTAGKITEARVHVFPEGGIGLVYCTNPGDAPADREKFKELMSGQEGVADVLFPERFAEYGLPHPREYNQAPDAVLVAKDGYAVSGSAEGETFVTTNIEAKTSLGSHGFISTLPKMNALCVLSGRGIRAGVKLADVENIDLTPTIARLLGVDNFPTDGKTLTGALKD</sequence>
<dbReference type="GO" id="GO:0016787">
    <property type="term" value="F:hydrolase activity"/>
    <property type="evidence" value="ECO:0007669"/>
    <property type="project" value="UniProtKB-ARBA"/>
</dbReference>
<dbReference type="OrthoDB" id="9779418at2"/>
<dbReference type="InterPro" id="IPR017850">
    <property type="entry name" value="Alkaline_phosphatase_core_sf"/>
</dbReference>
<dbReference type="RefSeq" id="WP_145093619.1">
    <property type="nucleotide sequence ID" value="NZ_CP036274.1"/>
</dbReference>
<evidence type="ECO:0000256" key="1">
    <source>
        <dbReference type="SAM" id="SignalP"/>
    </source>
</evidence>
<dbReference type="Gene3D" id="3.40.720.10">
    <property type="entry name" value="Alkaline Phosphatase, subunit A"/>
    <property type="match status" value="1"/>
</dbReference>
<evidence type="ECO:0000313" key="3">
    <source>
        <dbReference type="Proteomes" id="UP000315017"/>
    </source>
</evidence>
<feature type="chain" id="PRO_5022005589" evidence="1">
    <location>
        <begin position="27"/>
        <end position="461"/>
    </location>
</feature>
<keyword evidence="1" id="KW-0732">Signal</keyword>
<dbReference type="EMBL" id="CP036274">
    <property type="protein sequence ID" value="QDU29591.1"/>
    <property type="molecule type" value="Genomic_DNA"/>
</dbReference>
<protein>
    <submittedName>
        <fullName evidence="2">Type I phosphodiesterase / nucleotide pyrophosphatase</fullName>
    </submittedName>
</protein>
<dbReference type="KEGG" id="aagg:ETAA8_47060"/>
<dbReference type="Proteomes" id="UP000315017">
    <property type="component" value="Chromosome"/>
</dbReference>
<proteinExistence type="predicted"/>
<name>A0A517YHA8_9BACT</name>
<dbReference type="PANTHER" id="PTHR10151:SF120">
    <property type="entry name" value="BIS(5'-ADENOSYL)-TRIPHOSPHATASE"/>
    <property type="match status" value="1"/>
</dbReference>
<dbReference type="InterPro" id="IPR002591">
    <property type="entry name" value="Phosphodiest/P_Trfase"/>
</dbReference>
<accession>A0A517YHA8</accession>